<accession>A0A8S1HG30</accession>
<sequence>MASRTVAILLLLVALASAVKYVHKKNSLVSDPPFCFMYIRQDGVCSGYQVMCGDISSTPVDSNVYSFPDNCGSDKALSNFADKDFPVRAAAAGK</sequence>
<evidence type="ECO:0000313" key="3">
    <source>
        <dbReference type="Proteomes" id="UP000835052"/>
    </source>
</evidence>
<dbReference type="Proteomes" id="UP000835052">
    <property type="component" value="Unassembled WGS sequence"/>
</dbReference>
<dbReference type="EMBL" id="CAJGYM010000027">
    <property type="protein sequence ID" value="CAD6192320.1"/>
    <property type="molecule type" value="Genomic_DNA"/>
</dbReference>
<keyword evidence="1" id="KW-0732">Signal</keyword>
<dbReference type="AlphaFoldDB" id="A0A8S1HG30"/>
<protein>
    <submittedName>
        <fullName evidence="2">Uncharacterized protein</fullName>
    </submittedName>
</protein>
<evidence type="ECO:0000313" key="2">
    <source>
        <dbReference type="EMBL" id="CAD6192320.1"/>
    </source>
</evidence>
<feature type="chain" id="PRO_5035831726" evidence="1">
    <location>
        <begin position="19"/>
        <end position="94"/>
    </location>
</feature>
<feature type="signal peptide" evidence="1">
    <location>
        <begin position="1"/>
        <end position="18"/>
    </location>
</feature>
<proteinExistence type="predicted"/>
<name>A0A8S1HG30_9PELO</name>
<keyword evidence="3" id="KW-1185">Reference proteome</keyword>
<reference evidence="2" key="1">
    <citation type="submission" date="2020-10" db="EMBL/GenBank/DDBJ databases">
        <authorList>
            <person name="Kikuchi T."/>
        </authorList>
    </citation>
    <scope>NUCLEOTIDE SEQUENCE</scope>
    <source>
        <strain evidence="2">NKZ352</strain>
    </source>
</reference>
<organism evidence="2 3">
    <name type="scientific">Caenorhabditis auriculariae</name>
    <dbReference type="NCBI Taxonomy" id="2777116"/>
    <lineage>
        <taxon>Eukaryota</taxon>
        <taxon>Metazoa</taxon>
        <taxon>Ecdysozoa</taxon>
        <taxon>Nematoda</taxon>
        <taxon>Chromadorea</taxon>
        <taxon>Rhabditida</taxon>
        <taxon>Rhabditina</taxon>
        <taxon>Rhabditomorpha</taxon>
        <taxon>Rhabditoidea</taxon>
        <taxon>Rhabditidae</taxon>
        <taxon>Peloderinae</taxon>
        <taxon>Caenorhabditis</taxon>
    </lineage>
</organism>
<comment type="caution">
    <text evidence="2">The sequence shown here is derived from an EMBL/GenBank/DDBJ whole genome shotgun (WGS) entry which is preliminary data.</text>
</comment>
<gene>
    <name evidence="2" type="ORF">CAUJ_LOCUS8239</name>
</gene>
<evidence type="ECO:0000256" key="1">
    <source>
        <dbReference type="SAM" id="SignalP"/>
    </source>
</evidence>